<name>A0ABM9E645_9HYPH</name>
<reference evidence="1 2" key="1">
    <citation type="submission" date="2022-03" db="EMBL/GenBank/DDBJ databases">
        <authorList>
            <person name="Brunel B."/>
        </authorList>
    </citation>
    <scope>NUCLEOTIDE SEQUENCE [LARGE SCALE GENOMIC DNA]</scope>
    <source>
        <strain evidence="1">STM5069sample</strain>
    </source>
</reference>
<proteinExistence type="predicted"/>
<comment type="caution">
    <text evidence="1">The sequence shown here is derived from an EMBL/GenBank/DDBJ whole genome shotgun (WGS) entry which is preliminary data.</text>
</comment>
<protein>
    <recommendedName>
        <fullName evidence="3">Transposase</fullName>
    </recommendedName>
</protein>
<organism evidence="1 2">
    <name type="scientific">Mesorhizobium escarrei</name>
    <dbReference type="NCBI Taxonomy" id="666018"/>
    <lineage>
        <taxon>Bacteria</taxon>
        <taxon>Pseudomonadati</taxon>
        <taxon>Pseudomonadota</taxon>
        <taxon>Alphaproteobacteria</taxon>
        <taxon>Hyphomicrobiales</taxon>
        <taxon>Phyllobacteriaceae</taxon>
        <taxon>Mesorhizobium</taxon>
    </lineage>
</organism>
<gene>
    <name evidence="1" type="ORF">MES5069_430015</name>
</gene>
<dbReference type="EMBL" id="CAKXZT010000139">
    <property type="protein sequence ID" value="CAH2404601.1"/>
    <property type="molecule type" value="Genomic_DNA"/>
</dbReference>
<evidence type="ECO:0008006" key="3">
    <source>
        <dbReference type="Google" id="ProtNLM"/>
    </source>
</evidence>
<sequence>MGSWLEKGSVAIWRTRRLSISPCDLKEVCGRHHKWQAKVALVGLLSLKETHSRLVSPN</sequence>
<evidence type="ECO:0000313" key="1">
    <source>
        <dbReference type="EMBL" id="CAH2404601.1"/>
    </source>
</evidence>
<accession>A0ABM9E645</accession>
<dbReference type="Proteomes" id="UP001153050">
    <property type="component" value="Unassembled WGS sequence"/>
</dbReference>
<evidence type="ECO:0000313" key="2">
    <source>
        <dbReference type="Proteomes" id="UP001153050"/>
    </source>
</evidence>
<keyword evidence="2" id="KW-1185">Reference proteome</keyword>